<dbReference type="AlphaFoldDB" id="A0A7C1K4H3"/>
<keyword evidence="6" id="KW-0479">Metal-binding</keyword>
<evidence type="ECO:0000256" key="7">
    <source>
        <dbReference type="ARBA" id="ARBA00022741"/>
    </source>
</evidence>
<dbReference type="SUPFAM" id="SSF51246">
    <property type="entry name" value="Rudiment single hybrid motif"/>
    <property type="match status" value="1"/>
</dbReference>
<evidence type="ECO:0000256" key="4">
    <source>
        <dbReference type="ARBA" id="ARBA00013263"/>
    </source>
</evidence>
<dbReference type="EMBL" id="DSJL01000011">
    <property type="protein sequence ID" value="HEF65404.1"/>
    <property type="molecule type" value="Genomic_DNA"/>
</dbReference>
<dbReference type="FunFam" id="3.30.1490.20:FF:000018">
    <property type="entry name" value="Biotin carboxylase"/>
    <property type="match status" value="1"/>
</dbReference>
<dbReference type="GO" id="GO:0006633">
    <property type="term" value="P:fatty acid biosynthetic process"/>
    <property type="evidence" value="ECO:0007669"/>
    <property type="project" value="UniProtKB-KW"/>
</dbReference>
<dbReference type="PROSITE" id="PS00866">
    <property type="entry name" value="CPSASE_1"/>
    <property type="match status" value="1"/>
</dbReference>
<evidence type="ECO:0000256" key="11">
    <source>
        <dbReference type="ARBA" id="ARBA00048600"/>
    </source>
</evidence>
<dbReference type="InterPro" id="IPR005481">
    <property type="entry name" value="BC-like_N"/>
</dbReference>
<keyword evidence="12" id="KW-0276">Fatty acid metabolism</keyword>
<dbReference type="GO" id="GO:0004075">
    <property type="term" value="F:biotin carboxylase activity"/>
    <property type="evidence" value="ECO:0007669"/>
    <property type="project" value="UniProtKB-EC"/>
</dbReference>
<evidence type="ECO:0000256" key="10">
    <source>
        <dbReference type="ARBA" id="ARBA00023267"/>
    </source>
</evidence>
<comment type="catalytic activity">
    <reaction evidence="11 12">
        <text>N(6)-biotinyl-L-lysyl-[protein] + hydrogencarbonate + ATP = N(6)-carboxybiotinyl-L-lysyl-[protein] + ADP + phosphate + H(+)</text>
        <dbReference type="Rhea" id="RHEA:13501"/>
        <dbReference type="Rhea" id="RHEA-COMP:10505"/>
        <dbReference type="Rhea" id="RHEA-COMP:10506"/>
        <dbReference type="ChEBI" id="CHEBI:15378"/>
        <dbReference type="ChEBI" id="CHEBI:17544"/>
        <dbReference type="ChEBI" id="CHEBI:30616"/>
        <dbReference type="ChEBI" id="CHEBI:43474"/>
        <dbReference type="ChEBI" id="CHEBI:83144"/>
        <dbReference type="ChEBI" id="CHEBI:83145"/>
        <dbReference type="ChEBI" id="CHEBI:456216"/>
        <dbReference type="EC" id="6.3.4.14"/>
    </reaction>
</comment>
<name>A0A7C1K4H3_THERO</name>
<dbReference type="EC" id="6.3.4.14" evidence="4 12"/>
<keyword evidence="7 12" id="KW-0547">Nucleotide-binding</keyword>
<dbReference type="InterPro" id="IPR005482">
    <property type="entry name" value="Biotin_COase_C"/>
</dbReference>
<dbReference type="GO" id="GO:0046872">
    <property type="term" value="F:metal ion binding"/>
    <property type="evidence" value="ECO:0007669"/>
    <property type="project" value="UniProtKB-KW"/>
</dbReference>
<dbReference type="SMART" id="SM00878">
    <property type="entry name" value="Biotin_carb_C"/>
    <property type="match status" value="1"/>
</dbReference>
<keyword evidence="9" id="KW-0460">Magnesium</keyword>
<evidence type="ECO:0000256" key="3">
    <source>
        <dbReference type="ARBA" id="ARBA00011750"/>
    </source>
</evidence>
<dbReference type="GO" id="GO:2001295">
    <property type="term" value="P:malonyl-CoA biosynthetic process"/>
    <property type="evidence" value="ECO:0007669"/>
    <property type="project" value="UniProtKB-UniPathway"/>
</dbReference>
<evidence type="ECO:0000256" key="6">
    <source>
        <dbReference type="ARBA" id="ARBA00022723"/>
    </source>
</evidence>
<protein>
    <recommendedName>
        <fullName evidence="4 12">Biotin carboxylase</fullName>
        <ecNumber evidence="4 12">6.3.4.14</ecNumber>
    </recommendedName>
    <alternativeName>
        <fullName evidence="12">Acetyl-coenzyme A carboxylase biotin carboxylase subunit A</fullName>
    </alternativeName>
</protein>
<reference evidence="13" key="1">
    <citation type="journal article" date="2020" name="mSystems">
        <title>Genome- and Community-Level Interaction Insights into Carbon Utilization and Element Cycling Functions of Hydrothermarchaeota in Hydrothermal Sediment.</title>
        <authorList>
            <person name="Zhou Z."/>
            <person name="Liu Y."/>
            <person name="Xu W."/>
            <person name="Pan J."/>
            <person name="Luo Z.H."/>
            <person name="Li M."/>
        </authorList>
    </citation>
    <scope>NUCLEOTIDE SEQUENCE [LARGE SCALE GENOMIC DNA]</scope>
    <source>
        <strain evidence="13">SpSt-222</strain>
    </source>
</reference>
<comment type="function">
    <text evidence="1 12">This protein is a component of the acetyl coenzyme A carboxylase complex; first, biotin carboxylase catalyzes the carboxylation of the carrier protein and then the transcarboxylase transfers the carboxyl group to form malonyl-CoA.</text>
</comment>
<dbReference type="SUPFAM" id="SSF52440">
    <property type="entry name" value="PreATP-grasp domain"/>
    <property type="match status" value="1"/>
</dbReference>
<keyword evidence="12" id="KW-0275">Fatty acid biosynthesis</keyword>
<dbReference type="InterPro" id="IPR011054">
    <property type="entry name" value="Rudment_hybrid_motif"/>
</dbReference>
<evidence type="ECO:0000256" key="5">
    <source>
        <dbReference type="ARBA" id="ARBA00022598"/>
    </source>
</evidence>
<dbReference type="NCBIfam" id="TIGR00514">
    <property type="entry name" value="accC"/>
    <property type="match status" value="1"/>
</dbReference>
<comment type="pathway">
    <text evidence="2 12">Lipid metabolism; malonyl-CoA biosynthesis; malonyl-CoA from acetyl-CoA: step 1/1.</text>
</comment>
<evidence type="ECO:0000256" key="1">
    <source>
        <dbReference type="ARBA" id="ARBA00003761"/>
    </source>
</evidence>
<evidence type="ECO:0000256" key="8">
    <source>
        <dbReference type="ARBA" id="ARBA00022840"/>
    </source>
</evidence>
<dbReference type="InterPro" id="IPR011764">
    <property type="entry name" value="Biotin_carboxylation_dom"/>
</dbReference>
<keyword evidence="8 12" id="KW-0067">ATP-binding</keyword>
<keyword evidence="5 12" id="KW-0436">Ligase</keyword>
<dbReference type="PANTHER" id="PTHR48095">
    <property type="entry name" value="PYRUVATE CARBOXYLASE SUBUNIT A"/>
    <property type="match status" value="1"/>
</dbReference>
<accession>A0A7C1K4H3</accession>
<dbReference type="Pfam" id="PF02785">
    <property type="entry name" value="Biotin_carb_C"/>
    <property type="match status" value="1"/>
</dbReference>
<keyword evidence="10 12" id="KW-0092">Biotin</keyword>
<dbReference type="NCBIfam" id="NF006367">
    <property type="entry name" value="PRK08591.1"/>
    <property type="match status" value="1"/>
</dbReference>
<dbReference type="InterPro" id="IPR005479">
    <property type="entry name" value="CPAse_ATP-bd"/>
</dbReference>
<evidence type="ECO:0000313" key="13">
    <source>
        <dbReference type="EMBL" id="HEF65404.1"/>
    </source>
</evidence>
<dbReference type="PROSITE" id="PS50975">
    <property type="entry name" value="ATP_GRASP"/>
    <property type="match status" value="1"/>
</dbReference>
<gene>
    <name evidence="13" type="primary">accC</name>
    <name evidence="13" type="ORF">ENP47_07385</name>
</gene>
<dbReference type="InterPro" id="IPR004549">
    <property type="entry name" value="Acetyl_CoA_COase_biotin_COase"/>
</dbReference>
<keyword evidence="12" id="KW-0444">Lipid biosynthesis</keyword>
<dbReference type="FunFam" id="3.40.50.20:FF:000010">
    <property type="entry name" value="Propionyl-CoA carboxylase subunit alpha"/>
    <property type="match status" value="1"/>
</dbReference>
<dbReference type="SUPFAM" id="SSF56059">
    <property type="entry name" value="Glutathione synthetase ATP-binding domain-like"/>
    <property type="match status" value="1"/>
</dbReference>
<evidence type="ECO:0000256" key="9">
    <source>
        <dbReference type="ARBA" id="ARBA00022842"/>
    </source>
</evidence>
<dbReference type="Gene3D" id="3.30.470.20">
    <property type="entry name" value="ATP-grasp fold, B domain"/>
    <property type="match status" value="1"/>
</dbReference>
<proteinExistence type="predicted"/>
<evidence type="ECO:0000256" key="2">
    <source>
        <dbReference type="ARBA" id="ARBA00004956"/>
    </source>
</evidence>
<dbReference type="PROSITE" id="PS50979">
    <property type="entry name" value="BC"/>
    <property type="match status" value="1"/>
</dbReference>
<sequence length="450" mass="49472">MIRKVLIANRGEIALRVLRACRELGIPAVVAYSQADRDSLPVQLADEAICIGPAPAERSYNHIPAIISAAVVTGCDAIHPGYGFLAENALLAEICEECGITFIGPRPATLRALGDKAEARRVMQRAGLPIVPGSEEPVRDASEARRIARRLGYPLLVKAAAGGGGRGMRIVRDERELVTALSVAQREAQAAFGDPSVYLERYLEQPRHVEVQILADQHGNVYAIGERDCSIQRRYQKLIEEAPAPALPSKVRKALHEAAVRGARAVGYVGAGTFEFLLDRDGLFYFTEANARIQVEHPVTEVVTGLDLVQWQLAIAAGERLELHERDLEPRGHAIEVRITAEDAERDFSPRAGRIEHLVWPGGPGIRVDSHVYAGYVVPPHYDSLLGKIIAWGIDRSQAIERLDRALRETIVRGVPTPIPVLRRVLQHPDFRAARHSTTFLTELLTGQRP</sequence>
<dbReference type="InterPro" id="IPR016185">
    <property type="entry name" value="PreATP-grasp_dom_sf"/>
</dbReference>
<organism evidence="13">
    <name type="scientific">Thermomicrobium roseum</name>
    <dbReference type="NCBI Taxonomy" id="500"/>
    <lineage>
        <taxon>Bacteria</taxon>
        <taxon>Pseudomonadati</taxon>
        <taxon>Thermomicrobiota</taxon>
        <taxon>Thermomicrobia</taxon>
        <taxon>Thermomicrobiales</taxon>
        <taxon>Thermomicrobiaceae</taxon>
        <taxon>Thermomicrobium</taxon>
    </lineage>
</organism>
<evidence type="ECO:0000256" key="12">
    <source>
        <dbReference type="RuleBase" id="RU365063"/>
    </source>
</evidence>
<dbReference type="PANTHER" id="PTHR48095:SF2">
    <property type="entry name" value="BIOTIN CARBOXYLASE, CHLOROPLASTIC"/>
    <property type="match status" value="1"/>
</dbReference>
<dbReference type="Pfam" id="PF00289">
    <property type="entry name" value="Biotin_carb_N"/>
    <property type="match status" value="1"/>
</dbReference>
<keyword evidence="12" id="KW-0443">Lipid metabolism</keyword>
<comment type="caution">
    <text evidence="13">The sequence shown here is derived from an EMBL/GenBank/DDBJ whole genome shotgun (WGS) entry which is preliminary data.</text>
</comment>
<comment type="subunit">
    <text evidence="3 12">Acetyl-CoA carboxylase is a heterohexamer of biotin carboxyl carrier protein, biotin carboxylase and the two subunits of carboxyl transferase in a 2:2 complex.</text>
</comment>
<dbReference type="UniPathway" id="UPA00655">
    <property type="reaction ID" value="UER00711"/>
</dbReference>
<dbReference type="Pfam" id="PF02786">
    <property type="entry name" value="CPSase_L_D2"/>
    <property type="match status" value="1"/>
</dbReference>
<dbReference type="InterPro" id="IPR011761">
    <property type="entry name" value="ATP-grasp"/>
</dbReference>
<dbReference type="GO" id="GO:0005524">
    <property type="term" value="F:ATP binding"/>
    <property type="evidence" value="ECO:0007669"/>
    <property type="project" value="UniProtKB-UniRule"/>
</dbReference>
<dbReference type="InterPro" id="IPR051602">
    <property type="entry name" value="ACC_Biotin_Carboxylase"/>
</dbReference>